<evidence type="ECO:0000313" key="2">
    <source>
        <dbReference type="Proteomes" id="UP000298050"/>
    </source>
</evidence>
<dbReference type="Proteomes" id="UP000298050">
    <property type="component" value="Unassembled WGS sequence"/>
</dbReference>
<dbReference type="PROSITE" id="PS51257">
    <property type="entry name" value="PROKAR_LIPOPROTEIN"/>
    <property type="match status" value="1"/>
</dbReference>
<comment type="caution">
    <text evidence="1">The sequence shown here is derived from an EMBL/GenBank/DDBJ whole genome shotgun (WGS) entry which is preliminary data.</text>
</comment>
<accession>A0A4Z0LVG6</accession>
<proteinExistence type="predicted"/>
<keyword evidence="2" id="KW-1185">Reference proteome</keyword>
<protein>
    <recommendedName>
        <fullName evidence="3">LssY-like C-terminal domain-containing protein</fullName>
    </recommendedName>
</protein>
<organism evidence="1 2">
    <name type="scientific">Mangrovimicrobium sediminis</name>
    <dbReference type="NCBI Taxonomy" id="2562682"/>
    <lineage>
        <taxon>Bacteria</taxon>
        <taxon>Pseudomonadati</taxon>
        <taxon>Pseudomonadota</taxon>
        <taxon>Gammaproteobacteria</taxon>
        <taxon>Cellvibrionales</taxon>
        <taxon>Halieaceae</taxon>
        <taxon>Mangrovimicrobium</taxon>
    </lineage>
</organism>
<dbReference type="AlphaFoldDB" id="A0A4Z0LVG6"/>
<dbReference type="EMBL" id="SRLE01000016">
    <property type="protein sequence ID" value="TGD71118.1"/>
    <property type="molecule type" value="Genomic_DNA"/>
</dbReference>
<sequence>MRLIPFALPRGLLLALLAILTGCGVHSFKASDPAAAPFLARALTQEQPGVAITAAVPDAAETEALTGIDLYDQDIQPVWLVVENRGDKPLRIALRSIDAEYYSPIEVAYMNRGPYSSQGYADMQRWFHQHGLPRGVPPGEQRAGFVFTRRQRGTKGFNVDVFSASGGHSFTFFVPMPGFTADYTTVDFASLYPPERMRDLDLAGLRRFLETELSCCASGPQAGDNGGPLNVAMIGSSLALRRALLRGGWQETRAGGTLLASARRHLFEERGPDAIFYLERADGNEMLNLHLWLAPWTVDGEPAWIGQVYYREFEESLLRGIASNETLRNSAFLSRYIRESVAADIDAAQRFLLQNFWYNQSLSGFGVVGGVGYSSEAEPALTFDGIGYFSDGFRHVLKLSETPVPLDGVHLLYGDLALPGTGEAR</sequence>
<name>A0A4Z0LVG6_9GAMM</name>
<dbReference type="RefSeq" id="WP_135446441.1">
    <property type="nucleotide sequence ID" value="NZ_SRLE01000016.1"/>
</dbReference>
<reference evidence="1 2" key="1">
    <citation type="submission" date="2019-04" db="EMBL/GenBank/DDBJ databases">
        <title>Taxonomy of novel Haliea sp. from mangrove soil of West Coast of India.</title>
        <authorList>
            <person name="Verma A."/>
            <person name="Kumar P."/>
            <person name="Krishnamurthi S."/>
        </authorList>
    </citation>
    <scope>NUCLEOTIDE SEQUENCE [LARGE SCALE GENOMIC DNA]</scope>
    <source>
        <strain evidence="1 2">SAOS-164</strain>
    </source>
</reference>
<evidence type="ECO:0008006" key="3">
    <source>
        <dbReference type="Google" id="ProtNLM"/>
    </source>
</evidence>
<dbReference type="OrthoDB" id="3725455at2"/>
<evidence type="ECO:0000313" key="1">
    <source>
        <dbReference type="EMBL" id="TGD71118.1"/>
    </source>
</evidence>
<gene>
    <name evidence="1" type="ORF">E4634_19950</name>
</gene>